<dbReference type="GO" id="GO:0016829">
    <property type="term" value="F:lyase activity"/>
    <property type="evidence" value="ECO:0007669"/>
    <property type="project" value="UniProtKB-KW"/>
</dbReference>
<gene>
    <name evidence="2" type="ORF">FISHEDRAFT_35493</name>
</gene>
<dbReference type="Pfam" id="PF21294">
    <property type="entry name" value="Polysacc_lyase_14"/>
    <property type="match status" value="1"/>
</dbReference>
<dbReference type="Gene3D" id="2.60.120.200">
    <property type="match status" value="1"/>
</dbReference>
<evidence type="ECO:0000313" key="3">
    <source>
        <dbReference type="Proteomes" id="UP000054144"/>
    </source>
</evidence>
<protein>
    <submittedName>
        <fullName evidence="2">Polysaccharide lyase family 14 protein</fullName>
    </submittedName>
</protein>
<dbReference type="Proteomes" id="UP000054144">
    <property type="component" value="Unassembled WGS sequence"/>
</dbReference>
<dbReference type="PANTHER" id="PTHR40124">
    <property type="match status" value="1"/>
</dbReference>
<accession>A0A0D7ALV0</accession>
<dbReference type="InterPro" id="IPR048958">
    <property type="entry name" value="Polysacc_lyase_14"/>
</dbReference>
<evidence type="ECO:0000313" key="2">
    <source>
        <dbReference type="EMBL" id="KIY52276.1"/>
    </source>
</evidence>
<sequence length="301" mass="33115">MRPSQLIPVSEYITGFTTCHDIDPHHLDHVQLSDDKLAVHKVTKALSHNLVTPPAPALPELSPPSPMPKLPPPRKAWEAVYPKGSVNPAGSIPGGFGFSMSGTHHFAQKLEHGATEVIMSYRFMLDPHWDWVKGGKLPGVFGGVGDLAYGCTGGRQNDRCECFNLRPMWRADSLGELYVYLPPLGNNQTRLLEVPPTSCINPDYGVSVGRGSFKLQDAVGRWAAIAIRVKLNDVEQENGEFQLWFNGVSAMTVDGLVFRKSEDSKIKGMHFQTFFGGHGVDWAAPKDLRAWFADVTGVILQ</sequence>
<dbReference type="EMBL" id="KN881644">
    <property type="protein sequence ID" value="KIY52276.1"/>
    <property type="molecule type" value="Genomic_DNA"/>
</dbReference>
<name>A0A0D7ALV0_9AGAR</name>
<evidence type="ECO:0000259" key="1">
    <source>
        <dbReference type="Pfam" id="PF21294"/>
    </source>
</evidence>
<feature type="domain" description="Polysaccharide lyase 14" evidence="1">
    <location>
        <begin position="75"/>
        <end position="295"/>
    </location>
</feature>
<keyword evidence="3" id="KW-1185">Reference proteome</keyword>
<organism evidence="2 3">
    <name type="scientific">Fistulina hepatica ATCC 64428</name>
    <dbReference type="NCBI Taxonomy" id="1128425"/>
    <lineage>
        <taxon>Eukaryota</taxon>
        <taxon>Fungi</taxon>
        <taxon>Dikarya</taxon>
        <taxon>Basidiomycota</taxon>
        <taxon>Agaricomycotina</taxon>
        <taxon>Agaricomycetes</taxon>
        <taxon>Agaricomycetidae</taxon>
        <taxon>Agaricales</taxon>
        <taxon>Fistulinaceae</taxon>
        <taxon>Fistulina</taxon>
    </lineage>
</organism>
<dbReference type="PANTHER" id="PTHR40124:SF1">
    <property type="entry name" value="DISAGGREGATASE RELATED REPEAT PROTEIN"/>
    <property type="match status" value="1"/>
</dbReference>
<dbReference type="OrthoDB" id="3337916at2759"/>
<dbReference type="AlphaFoldDB" id="A0A0D7ALV0"/>
<proteinExistence type="predicted"/>
<reference evidence="2 3" key="1">
    <citation type="journal article" date="2015" name="Fungal Genet. Biol.">
        <title>Evolution of novel wood decay mechanisms in Agaricales revealed by the genome sequences of Fistulina hepatica and Cylindrobasidium torrendii.</title>
        <authorList>
            <person name="Floudas D."/>
            <person name="Held B.W."/>
            <person name="Riley R."/>
            <person name="Nagy L.G."/>
            <person name="Koehler G."/>
            <person name="Ransdell A.S."/>
            <person name="Younus H."/>
            <person name="Chow J."/>
            <person name="Chiniquy J."/>
            <person name="Lipzen A."/>
            <person name="Tritt A."/>
            <person name="Sun H."/>
            <person name="Haridas S."/>
            <person name="LaButti K."/>
            <person name="Ohm R.A."/>
            <person name="Kues U."/>
            <person name="Blanchette R.A."/>
            <person name="Grigoriev I.V."/>
            <person name="Minto R.E."/>
            <person name="Hibbett D.S."/>
        </authorList>
    </citation>
    <scope>NUCLEOTIDE SEQUENCE [LARGE SCALE GENOMIC DNA]</scope>
    <source>
        <strain evidence="2 3">ATCC 64428</strain>
    </source>
</reference>
<keyword evidence="2" id="KW-0456">Lyase</keyword>